<proteinExistence type="predicted"/>
<accession>A0AAU8BXJ7</accession>
<name>A0AAU8BXJ7_9VIRU</name>
<dbReference type="EMBL" id="PP554580">
    <property type="protein sequence ID" value="XCD29935.1"/>
    <property type="molecule type" value="Genomic_DNA"/>
</dbReference>
<evidence type="ECO:0000313" key="1">
    <source>
        <dbReference type="EMBL" id="XCD29935.1"/>
    </source>
</evidence>
<protein>
    <submittedName>
        <fullName evidence="1">Uncharacterized protein</fullName>
    </submittedName>
</protein>
<reference evidence="1" key="1">
    <citation type="submission" date="2024-03" db="EMBL/GenBank/DDBJ databases">
        <title>This phage originates from the Bacteriophage catalogue of the Bacteriophage Competence Centre, Department of Microbiology und Biotechnology, Max Rubner-Institut, Kiel, Germany.</title>
        <authorList>
            <person name="Sprotte S."/>
            <person name="Brinks E."/>
        </authorList>
    </citation>
    <scope>NUCLEOTIDE SEQUENCE</scope>
</reference>
<organism evidence="1">
    <name type="scientific">Salmonella phage PMBT35</name>
    <dbReference type="NCBI Taxonomy" id="3137287"/>
    <lineage>
        <taxon>Viruses</taxon>
    </lineage>
</organism>
<sequence>MCSTKRTEEIAMKIYCKRSFKLAQEIAREAVAEGSKAGYDFDWSIAIIYLKVATGHASIEEIERLEKLLRRHNES</sequence>